<name>A0A1C7MPM9_GRIFR</name>
<proteinExistence type="predicted"/>
<keyword evidence="3" id="KW-1185">Reference proteome</keyword>
<feature type="region of interest" description="Disordered" evidence="1">
    <location>
        <begin position="187"/>
        <end position="209"/>
    </location>
</feature>
<dbReference type="EMBL" id="LUGG01000001">
    <property type="protein sequence ID" value="OBZ78812.1"/>
    <property type="molecule type" value="Genomic_DNA"/>
</dbReference>
<comment type="caution">
    <text evidence="2">The sequence shown here is derived from an EMBL/GenBank/DDBJ whole genome shotgun (WGS) entry which is preliminary data.</text>
</comment>
<evidence type="ECO:0000313" key="3">
    <source>
        <dbReference type="Proteomes" id="UP000092993"/>
    </source>
</evidence>
<dbReference type="Proteomes" id="UP000092993">
    <property type="component" value="Unassembled WGS sequence"/>
</dbReference>
<gene>
    <name evidence="2" type="ORF">A0H81_01379</name>
</gene>
<dbReference type="AlphaFoldDB" id="A0A1C7MPM9"/>
<organism evidence="2 3">
    <name type="scientific">Grifola frondosa</name>
    <name type="common">Maitake</name>
    <name type="synonym">Polyporus frondosus</name>
    <dbReference type="NCBI Taxonomy" id="5627"/>
    <lineage>
        <taxon>Eukaryota</taxon>
        <taxon>Fungi</taxon>
        <taxon>Dikarya</taxon>
        <taxon>Basidiomycota</taxon>
        <taxon>Agaricomycotina</taxon>
        <taxon>Agaricomycetes</taxon>
        <taxon>Polyporales</taxon>
        <taxon>Grifolaceae</taxon>
        <taxon>Grifola</taxon>
    </lineage>
</organism>
<dbReference type="OMA" id="HEANSHR"/>
<accession>A0A1C7MPM9</accession>
<evidence type="ECO:0000256" key="1">
    <source>
        <dbReference type="SAM" id="MobiDB-lite"/>
    </source>
</evidence>
<reference evidence="2 3" key="1">
    <citation type="submission" date="2016-03" db="EMBL/GenBank/DDBJ databases">
        <title>Whole genome sequencing of Grifola frondosa 9006-11.</title>
        <authorList>
            <person name="Min B."/>
            <person name="Park H."/>
            <person name="Kim J.-G."/>
            <person name="Cho H."/>
            <person name="Oh Y.-L."/>
            <person name="Kong W.-S."/>
            <person name="Choi I.-G."/>
        </authorList>
    </citation>
    <scope>NUCLEOTIDE SEQUENCE [LARGE SCALE GENOMIC DNA]</scope>
    <source>
        <strain evidence="2 3">9006-11</strain>
    </source>
</reference>
<evidence type="ECO:0000313" key="2">
    <source>
        <dbReference type="EMBL" id="OBZ78812.1"/>
    </source>
</evidence>
<protein>
    <submittedName>
        <fullName evidence="2">Uncharacterized protein</fullName>
    </submittedName>
</protein>
<dbReference type="OrthoDB" id="2804480at2759"/>
<sequence>MGMKFGPRPTKCPKCSLVVKESKSWHYSIAHQQNCTVRFPDNHTSKLERNDDGFFYCPRCPDRSRAPRTIRFHTSKKCQETYLRGSQSIHPREDDTTIAECQHIPALPSTSDNLSDDGDDIQFLSMKFTKDPDDIEMDEVHVKLELDLLPTDEMDQFSDWEPEEGEAIADDIEHAPVHEQLPEHPLRTEVDTSDPNTLPSELQYPDDTPPLDYIPLPSEALYLPLGHSQFVEPLYANTPEYARSESQAIDNILDHEFRSLSVSLDAPVSAFGPAARFVTEEHPMPTVARASCSVKRELTVEPHREPSLDQNGLPKPEASPIPAEILRSASIITVSSDATLANAAPPPCPIRAFLDSLTIPLGGHANVFLRNKFTTEQHLDVLCQCLDADLEFLREDFDLPEWLALKIGLRERKKRLLR</sequence>